<gene>
    <name evidence="1" type="ORF">B296_00002845</name>
</gene>
<dbReference type="AlphaFoldDB" id="A0A427BCH1"/>
<protein>
    <submittedName>
        <fullName evidence="1">Uncharacterized protein</fullName>
    </submittedName>
</protein>
<accession>A0A427BCH1</accession>
<sequence>MIEATDLSPTLCITSLPPDNTSDVDRQAPDFGFLATLQTYIFACPVLRTSTWFCPVREPDVGINGSRDDPAVSRQSYLTLRYETGRDKKGRKILRIVGKFFPGTKG</sequence>
<dbReference type="EMBL" id="AMZH03000005">
    <property type="protein sequence ID" value="RRT86177.1"/>
    <property type="molecule type" value="Genomic_DNA"/>
</dbReference>
<name>A0A427BCH1_ENSVE</name>
<dbReference type="Proteomes" id="UP000287651">
    <property type="component" value="Unassembled WGS sequence"/>
</dbReference>
<comment type="caution">
    <text evidence="1">The sequence shown here is derived from an EMBL/GenBank/DDBJ whole genome shotgun (WGS) entry which is preliminary data.</text>
</comment>
<evidence type="ECO:0000313" key="2">
    <source>
        <dbReference type="Proteomes" id="UP000287651"/>
    </source>
</evidence>
<organism evidence="1 2">
    <name type="scientific">Ensete ventricosum</name>
    <name type="common">Abyssinian banana</name>
    <name type="synonym">Musa ensete</name>
    <dbReference type="NCBI Taxonomy" id="4639"/>
    <lineage>
        <taxon>Eukaryota</taxon>
        <taxon>Viridiplantae</taxon>
        <taxon>Streptophyta</taxon>
        <taxon>Embryophyta</taxon>
        <taxon>Tracheophyta</taxon>
        <taxon>Spermatophyta</taxon>
        <taxon>Magnoliopsida</taxon>
        <taxon>Liliopsida</taxon>
        <taxon>Zingiberales</taxon>
        <taxon>Musaceae</taxon>
        <taxon>Ensete</taxon>
    </lineage>
</organism>
<evidence type="ECO:0000313" key="1">
    <source>
        <dbReference type="EMBL" id="RRT86177.1"/>
    </source>
</evidence>
<reference evidence="1 2" key="1">
    <citation type="journal article" date="2014" name="Agronomy (Basel)">
        <title>A Draft Genome Sequence for Ensete ventricosum, the Drought-Tolerant Tree Against Hunger.</title>
        <authorList>
            <person name="Harrison J."/>
            <person name="Moore K.A."/>
            <person name="Paszkiewicz K."/>
            <person name="Jones T."/>
            <person name="Grant M."/>
            <person name="Ambacheew D."/>
            <person name="Muzemil S."/>
            <person name="Studholme D.J."/>
        </authorList>
    </citation>
    <scope>NUCLEOTIDE SEQUENCE [LARGE SCALE GENOMIC DNA]</scope>
</reference>
<proteinExistence type="predicted"/>